<dbReference type="GO" id="GO:0005525">
    <property type="term" value="F:GTP binding"/>
    <property type="evidence" value="ECO:0007669"/>
    <property type="project" value="InterPro"/>
</dbReference>
<reference evidence="5 6" key="1">
    <citation type="submission" date="2016-11" db="EMBL/GenBank/DDBJ databases">
        <title>The macronuclear genome of Stentor coeruleus: a giant cell with tiny introns.</title>
        <authorList>
            <person name="Slabodnick M."/>
            <person name="Ruby J.G."/>
            <person name="Reiff S.B."/>
            <person name="Swart E.C."/>
            <person name="Gosai S."/>
            <person name="Prabakaran S."/>
            <person name="Witkowska E."/>
            <person name="Larue G.E."/>
            <person name="Fisher S."/>
            <person name="Freeman R.M."/>
            <person name="Gunawardena J."/>
            <person name="Chu W."/>
            <person name="Stover N.A."/>
            <person name="Gregory B.D."/>
            <person name="Nowacki M."/>
            <person name="Derisi J."/>
            <person name="Roy S.W."/>
            <person name="Marshall W.F."/>
            <person name="Sood P."/>
        </authorList>
    </citation>
    <scope>NUCLEOTIDE SEQUENCE [LARGE SCALE GENOMIC DNA]</scope>
    <source>
        <strain evidence="5">WM001</strain>
    </source>
</reference>
<evidence type="ECO:0000256" key="2">
    <source>
        <dbReference type="ARBA" id="ARBA00006270"/>
    </source>
</evidence>
<dbReference type="PRINTS" id="PR00449">
    <property type="entry name" value="RASTRNSFRMNG"/>
</dbReference>
<dbReference type="SMART" id="SM00175">
    <property type="entry name" value="RAB"/>
    <property type="match status" value="1"/>
</dbReference>
<dbReference type="PROSITE" id="PS51421">
    <property type="entry name" value="RAS"/>
    <property type="match status" value="1"/>
</dbReference>
<dbReference type="CDD" id="cd00154">
    <property type="entry name" value="Rab"/>
    <property type="match status" value="1"/>
</dbReference>
<dbReference type="GO" id="GO:0012505">
    <property type="term" value="C:endomembrane system"/>
    <property type="evidence" value="ECO:0007669"/>
    <property type="project" value="UniProtKB-SubCell"/>
</dbReference>
<dbReference type="FunFam" id="3.40.50.300:FF:000586">
    <property type="entry name" value="Rab family GTPase"/>
    <property type="match status" value="1"/>
</dbReference>
<dbReference type="InterPro" id="IPR005225">
    <property type="entry name" value="Small_GTP-bd"/>
</dbReference>
<dbReference type="PANTHER" id="PTHR47979">
    <property type="entry name" value="DRAB11-RELATED"/>
    <property type="match status" value="1"/>
</dbReference>
<dbReference type="EMBL" id="MPUH01000085">
    <property type="protein sequence ID" value="OMJ91255.1"/>
    <property type="molecule type" value="Genomic_DNA"/>
</dbReference>
<dbReference type="NCBIfam" id="TIGR00231">
    <property type="entry name" value="small_GTP"/>
    <property type="match status" value="1"/>
</dbReference>
<evidence type="ECO:0000256" key="4">
    <source>
        <dbReference type="ARBA" id="ARBA00023136"/>
    </source>
</evidence>
<comment type="subcellular location">
    <subcellularLocation>
        <location evidence="1">Endomembrane system</location>
    </subcellularLocation>
</comment>
<keyword evidence="4" id="KW-0472">Membrane</keyword>
<dbReference type="SMART" id="SM00174">
    <property type="entry name" value="RHO"/>
    <property type="match status" value="1"/>
</dbReference>
<dbReference type="Gene3D" id="3.40.50.300">
    <property type="entry name" value="P-loop containing nucleotide triphosphate hydrolases"/>
    <property type="match status" value="1"/>
</dbReference>
<dbReference type="OrthoDB" id="9989112at2759"/>
<comment type="similarity">
    <text evidence="2">Belongs to the small GTPase superfamily. Rab family.</text>
</comment>
<dbReference type="PROSITE" id="PS51420">
    <property type="entry name" value="RHO"/>
    <property type="match status" value="1"/>
</dbReference>
<gene>
    <name evidence="5" type="ORF">SteCoe_6233</name>
</gene>
<keyword evidence="6" id="KW-1185">Reference proteome</keyword>
<dbReference type="InterPro" id="IPR001806">
    <property type="entry name" value="Small_GTPase"/>
</dbReference>
<dbReference type="InterPro" id="IPR027417">
    <property type="entry name" value="P-loop_NTPase"/>
</dbReference>
<protein>
    <submittedName>
        <fullName evidence="5">Uncharacterized protein</fullName>
    </submittedName>
</protein>
<dbReference type="AlphaFoldDB" id="A0A1R2CQJ3"/>
<evidence type="ECO:0000256" key="3">
    <source>
        <dbReference type="ARBA" id="ARBA00022741"/>
    </source>
</evidence>
<dbReference type="GO" id="GO:0003924">
    <property type="term" value="F:GTPase activity"/>
    <property type="evidence" value="ECO:0007669"/>
    <property type="project" value="InterPro"/>
</dbReference>
<accession>A0A1R2CQJ3</accession>
<dbReference type="SUPFAM" id="SSF52540">
    <property type="entry name" value="P-loop containing nucleoside triphosphate hydrolases"/>
    <property type="match status" value="1"/>
</dbReference>
<keyword evidence="3" id="KW-0547">Nucleotide-binding</keyword>
<evidence type="ECO:0000313" key="6">
    <source>
        <dbReference type="Proteomes" id="UP000187209"/>
    </source>
</evidence>
<sequence>MASYSYILKFIVVGDAKVGKSSIISQLINHTFKNNYDLTIGAGFDTYIASINDKLLKIHIWDIAGNENFRSITRSYYRGSICALIVYDITNRDSFTNISTWLREIRDYGNNHIVILLVGNKSDQFENRVVSMEEGIYFALQNNIFFIETSAKANTNIDQAFMTVISHIYENIERGKYDLNNQLCGIKIINN</sequence>
<dbReference type="InterPro" id="IPR050209">
    <property type="entry name" value="Rab_GTPases_membrane_traffic"/>
</dbReference>
<evidence type="ECO:0000256" key="1">
    <source>
        <dbReference type="ARBA" id="ARBA00004308"/>
    </source>
</evidence>
<proteinExistence type="inferred from homology"/>
<dbReference type="PROSITE" id="PS51419">
    <property type="entry name" value="RAB"/>
    <property type="match status" value="1"/>
</dbReference>
<comment type="caution">
    <text evidence="5">The sequence shown here is derived from an EMBL/GenBank/DDBJ whole genome shotgun (WGS) entry which is preliminary data.</text>
</comment>
<dbReference type="Proteomes" id="UP000187209">
    <property type="component" value="Unassembled WGS sequence"/>
</dbReference>
<dbReference type="SMART" id="SM00176">
    <property type="entry name" value="RAN"/>
    <property type="match status" value="1"/>
</dbReference>
<dbReference type="Pfam" id="PF00071">
    <property type="entry name" value="Ras"/>
    <property type="match status" value="1"/>
</dbReference>
<organism evidence="5 6">
    <name type="scientific">Stentor coeruleus</name>
    <dbReference type="NCBI Taxonomy" id="5963"/>
    <lineage>
        <taxon>Eukaryota</taxon>
        <taxon>Sar</taxon>
        <taxon>Alveolata</taxon>
        <taxon>Ciliophora</taxon>
        <taxon>Postciliodesmatophora</taxon>
        <taxon>Heterotrichea</taxon>
        <taxon>Heterotrichida</taxon>
        <taxon>Stentoridae</taxon>
        <taxon>Stentor</taxon>
    </lineage>
</organism>
<name>A0A1R2CQJ3_9CILI</name>
<evidence type="ECO:0000313" key="5">
    <source>
        <dbReference type="EMBL" id="OMJ91255.1"/>
    </source>
</evidence>
<dbReference type="SMART" id="SM00173">
    <property type="entry name" value="RAS"/>
    <property type="match status" value="1"/>
</dbReference>